<dbReference type="InterPro" id="IPR051725">
    <property type="entry name" value="SAM-SH3_domain_protein"/>
</dbReference>
<accession>A0A5K3EVA7</accession>
<evidence type="ECO:0000313" key="3">
    <source>
        <dbReference type="WBParaSite" id="MCU_003394-RD"/>
    </source>
</evidence>
<proteinExistence type="predicted"/>
<dbReference type="InterPro" id="IPR058666">
    <property type="entry name" value="SASH1/NUB1_homeodomain"/>
</dbReference>
<dbReference type="Pfam" id="PF26285">
    <property type="entry name" value="SASH1_Homeodomain"/>
    <property type="match status" value="1"/>
</dbReference>
<reference evidence="3" key="1">
    <citation type="submission" date="2019-11" db="UniProtKB">
        <authorList>
            <consortium name="WormBaseParasite"/>
        </authorList>
    </citation>
    <scope>IDENTIFICATION</scope>
</reference>
<dbReference type="PANTHER" id="PTHR12301">
    <property type="entry name" value="SAM-DOMAIN, SH3 AND NUCLEAR LOCALIZATION SIGNALS PROTEIN RELATED"/>
    <property type="match status" value="1"/>
</dbReference>
<feature type="compositionally biased region" description="Polar residues" evidence="1">
    <location>
        <begin position="51"/>
        <end position="60"/>
    </location>
</feature>
<protein>
    <submittedName>
        <fullName evidence="3">SAM domain-containing protein</fullName>
    </submittedName>
</protein>
<dbReference type="WBParaSite" id="MCU_003394-RD">
    <property type="protein sequence ID" value="MCU_003394-RD"/>
    <property type="gene ID" value="MCU_003394"/>
</dbReference>
<name>A0A5K3EVA7_MESCO</name>
<evidence type="ECO:0000256" key="1">
    <source>
        <dbReference type="SAM" id="MobiDB-lite"/>
    </source>
</evidence>
<feature type="domain" description="SASH1/NUB1 homeodomain-like" evidence="2">
    <location>
        <begin position="167"/>
        <end position="231"/>
    </location>
</feature>
<sequence length="372" mass="41772">MHFRQEIDYGASTASGESRSIFISRGKSHANTGLKKPLVGVHKIKDFAPTRSKSAGPNQPSKREDNRQEYHSTVFDTSSNDSWTLAKSYARGQFPVQEPMSFTRLKRPVGILRNASIRTQMTEETADKILSNSMAKRLGTTQKSVKIDESSLQQQAASCCASITDLEAQIVKWLRLERIDLSEPPYTNDAGGSGIPLRLIERYACEAEKDCTTIALTLERIREQILRKAQLPFASNLEEIHSRRYLNCNGIKTDNLGDFLTTIGLPMYAECLTTALRGNNAPIPANLSTLTDAEMIFSLGIPVEHVRRIRAEAALIPRNHLSCGSSGRRREAFLQKRTVYHKWHQQTVSWKLTKKVLEVTPCFDSTEVFDKV</sequence>
<feature type="region of interest" description="Disordered" evidence="1">
    <location>
        <begin position="46"/>
        <end position="74"/>
    </location>
</feature>
<feature type="compositionally biased region" description="Basic and acidic residues" evidence="1">
    <location>
        <begin position="61"/>
        <end position="70"/>
    </location>
</feature>
<organism evidence="3">
    <name type="scientific">Mesocestoides corti</name>
    <name type="common">Flatworm</name>
    <dbReference type="NCBI Taxonomy" id="53468"/>
    <lineage>
        <taxon>Eukaryota</taxon>
        <taxon>Metazoa</taxon>
        <taxon>Spiralia</taxon>
        <taxon>Lophotrochozoa</taxon>
        <taxon>Platyhelminthes</taxon>
        <taxon>Cestoda</taxon>
        <taxon>Eucestoda</taxon>
        <taxon>Cyclophyllidea</taxon>
        <taxon>Mesocestoididae</taxon>
        <taxon>Mesocestoides</taxon>
    </lineage>
</organism>
<dbReference type="AlphaFoldDB" id="A0A5K3EVA7"/>
<evidence type="ECO:0000259" key="2">
    <source>
        <dbReference type="Pfam" id="PF26285"/>
    </source>
</evidence>
<dbReference type="PANTHER" id="PTHR12301:SF10">
    <property type="match status" value="1"/>
</dbReference>